<evidence type="ECO:0000256" key="5">
    <source>
        <dbReference type="SAM" id="MobiDB-lite"/>
    </source>
</evidence>
<organism evidence="8 9">
    <name type="scientific">Ascobolus immersus RN42</name>
    <dbReference type="NCBI Taxonomy" id="1160509"/>
    <lineage>
        <taxon>Eukaryota</taxon>
        <taxon>Fungi</taxon>
        <taxon>Dikarya</taxon>
        <taxon>Ascomycota</taxon>
        <taxon>Pezizomycotina</taxon>
        <taxon>Pezizomycetes</taxon>
        <taxon>Pezizales</taxon>
        <taxon>Ascobolaceae</taxon>
        <taxon>Ascobolus</taxon>
    </lineage>
</organism>
<feature type="transmembrane region" description="Helical" evidence="6">
    <location>
        <begin position="390"/>
        <end position="409"/>
    </location>
</feature>
<name>A0A3N4IB85_ASCIM</name>
<keyword evidence="3 6" id="KW-1133">Transmembrane helix</keyword>
<dbReference type="FunFam" id="1.20.1250.20:FF:000011">
    <property type="entry name" value="MFS multidrug transporter, putative"/>
    <property type="match status" value="1"/>
</dbReference>
<feature type="transmembrane region" description="Helical" evidence="6">
    <location>
        <begin position="146"/>
        <end position="165"/>
    </location>
</feature>
<feature type="transmembrane region" description="Helical" evidence="6">
    <location>
        <begin position="79"/>
        <end position="101"/>
    </location>
</feature>
<dbReference type="EMBL" id="ML119665">
    <property type="protein sequence ID" value="RPA83353.1"/>
    <property type="molecule type" value="Genomic_DNA"/>
</dbReference>
<evidence type="ECO:0000256" key="3">
    <source>
        <dbReference type="ARBA" id="ARBA00022989"/>
    </source>
</evidence>
<feature type="transmembrane region" description="Helical" evidence="6">
    <location>
        <begin position="205"/>
        <end position="226"/>
    </location>
</feature>
<dbReference type="OrthoDB" id="6770063at2759"/>
<evidence type="ECO:0000259" key="7">
    <source>
        <dbReference type="PROSITE" id="PS50850"/>
    </source>
</evidence>
<comment type="subcellular location">
    <subcellularLocation>
        <location evidence="1">Membrane</location>
        <topology evidence="1">Multi-pass membrane protein</topology>
    </subcellularLocation>
</comment>
<feature type="compositionally biased region" description="Basic and acidic residues" evidence="5">
    <location>
        <begin position="555"/>
        <end position="566"/>
    </location>
</feature>
<dbReference type="GO" id="GO:0022857">
    <property type="term" value="F:transmembrane transporter activity"/>
    <property type="evidence" value="ECO:0007669"/>
    <property type="project" value="InterPro"/>
</dbReference>
<feature type="transmembrane region" description="Helical" evidence="6">
    <location>
        <begin position="449"/>
        <end position="471"/>
    </location>
</feature>
<feature type="region of interest" description="Disordered" evidence="5">
    <location>
        <begin position="538"/>
        <end position="566"/>
    </location>
</feature>
<evidence type="ECO:0000313" key="8">
    <source>
        <dbReference type="EMBL" id="RPA83353.1"/>
    </source>
</evidence>
<feature type="transmembrane region" description="Helical" evidence="6">
    <location>
        <begin position="113"/>
        <end position="134"/>
    </location>
</feature>
<dbReference type="Gene3D" id="1.20.1250.20">
    <property type="entry name" value="MFS general substrate transporter like domains"/>
    <property type="match status" value="1"/>
</dbReference>
<evidence type="ECO:0000256" key="6">
    <source>
        <dbReference type="SAM" id="Phobius"/>
    </source>
</evidence>
<keyword evidence="2 6" id="KW-0812">Transmembrane</keyword>
<dbReference type="InterPro" id="IPR011701">
    <property type="entry name" value="MFS"/>
</dbReference>
<gene>
    <name evidence="8" type="ORF">BJ508DRAFT_317852</name>
</gene>
<evidence type="ECO:0000256" key="2">
    <source>
        <dbReference type="ARBA" id="ARBA00022692"/>
    </source>
</evidence>
<feature type="domain" description="Major facilitator superfamily (MFS) profile" evidence="7">
    <location>
        <begin position="79"/>
        <end position="511"/>
    </location>
</feature>
<evidence type="ECO:0000256" key="4">
    <source>
        <dbReference type="ARBA" id="ARBA00023136"/>
    </source>
</evidence>
<dbReference type="SUPFAM" id="SSF103473">
    <property type="entry name" value="MFS general substrate transporter"/>
    <property type="match status" value="1"/>
</dbReference>
<dbReference type="AlphaFoldDB" id="A0A3N4IB85"/>
<feature type="transmembrane region" description="Helical" evidence="6">
    <location>
        <begin position="415"/>
        <end position="437"/>
    </location>
</feature>
<dbReference type="Proteomes" id="UP000275078">
    <property type="component" value="Unassembled WGS sequence"/>
</dbReference>
<feature type="transmembrane region" description="Helical" evidence="6">
    <location>
        <begin position="483"/>
        <end position="504"/>
    </location>
</feature>
<dbReference type="PROSITE" id="PS50850">
    <property type="entry name" value="MFS"/>
    <property type="match status" value="1"/>
</dbReference>
<evidence type="ECO:0000313" key="9">
    <source>
        <dbReference type="Proteomes" id="UP000275078"/>
    </source>
</evidence>
<dbReference type="STRING" id="1160509.A0A3N4IB85"/>
<protein>
    <submittedName>
        <fullName evidence="8">MFS general substrate transporter</fullName>
    </submittedName>
</protein>
<dbReference type="InterPro" id="IPR036259">
    <property type="entry name" value="MFS_trans_sf"/>
</dbReference>
<dbReference type="PANTHER" id="PTHR23502">
    <property type="entry name" value="MAJOR FACILITATOR SUPERFAMILY"/>
    <property type="match status" value="1"/>
</dbReference>
<keyword evidence="4 6" id="KW-0472">Membrane</keyword>
<feature type="transmembrane region" description="Helical" evidence="6">
    <location>
        <begin position="304"/>
        <end position="329"/>
    </location>
</feature>
<dbReference type="PANTHER" id="PTHR23502:SF60">
    <property type="entry name" value="MAJOR FACILITATOR SUPERFAMILY (MFS) PROFILE DOMAIN-CONTAINING PROTEIN-RELATED"/>
    <property type="match status" value="1"/>
</dbReference>
<dbReference type="InterPro" id="IPR020846">
    <property type="entry name" value="MFS_dom"/>
</dbReference>
<reference evidence="8 9" key="1">
    <citation type="journal article" date="2018" name="Nat. Ecol. Evol.">
        <title>Pezizomycetes genomes reveal the molecular basis of ectomycorrhizal truffle lifestyle.</title>
        <authorList>
            <person name="Murat C."/>
            <person name="Payen T."/>
            <person name="Noel B."/>
            <person name="Kuo A."/>
            <person name="Morin E."/>
            <person name="Chen J."/>
            <person name="Kohler A."/>
            <person name="Krizsan K."/>
            <person name="Balestrini R."/>
            <person name="Da Silva C."/>
            <person name="Montanini B."/>
            <person name="Hainaut M."/>
            <person name="Levati E."/>
            <person name="Barry K.W."/>
            <person name="Belfiori B."/>
            <person name="Cichocki N."/>
            <person name="Clum A."/>
            <person name="Dockter R.B."/>
            <person name="Fauchery L."/>
            <person name="Guy J."/>
            <person name="Iotti M."/>
            <person name="Le Tacon F."/>
            <person name="Lindquist E.A."/>
            <person name="Lipzen A."/>
            <person name="Malagnac F."/>
            <person name="Mello A."/>
            <person name="Molinier V."/>
            <person name="Miyauchi S."/>
            <person name="Poulain J."/>
            <person name="Riccioni C."/>
            <person name="Rubini A."/>
            <person name="Sitrit Y."/>
            <person name="Splivallo R."/>
            <person name="Traeger S."/>
            <person name="Wang M."/>
            <person name="Zifcakova L."/>
            <person name="Wipf D."/>
            <person name="Zambonelli A."/>
            <person name="Paolocci F."/>
            <person name="Nowrousian M."/>
            <person name="Ottonello S."/>
            <person name="Baldrian P."/>
            <person name="Spatafora J.W."/>
            <person name="Henrissat B."/>
            <person name="Nagy L.G."/>
            <person name="Aury J.M."/>
            <person name="Wincker P."/>
            <person name="Grigoriev I.V."/>
            <person name="Bonfante P."/>
            <person name="Martin F.M."/>
        </authorList>
    </citation>
    <scope>NUCLEOTIDE SEQUENCE [LARGE SCALE GENOMIC DNA]</scope>
    <source>
        <strain evidence="8 9">RN42</strain>
    </source>
</reference>
<dbReference type="Pfam" id="PF07690">
    <property type="entry name" value="MFS_1"/>
    <property type="match status" value="1"/>
</dbReference>
<sequence>MSEKDIYGNLPEAELNRRRESAREELVSLYSVRTREEGEFDAPDDASEFRDIDPELVTWEGPDDPANPRNFEKGKKWKITMIVSLYTFVSPFASSIVAPAVPAYAREFGITNPTVMSLTVSIFLLGYAIGPLFFAPLSEMYGRVPVMQTSMFFFFVFALASAVSQTTGQMIAFRLIAGIAGSAPLALGAGVLADIWNSKELAGAMALFSLGPLAGPVLAPVISGFIVENVSWRWVFWVLTIVCGLTGIAGLFLFRDETYAVVILNRKAARMRKETGNNGLHTVFEVSRDVATMWRLALTRPFKLLCFHPVVFLLGLYMAFTYGFLYLLFVTFPTLFRTVYGMSVGISGLMYIGPGVGYALGLLVFTPLMQKIFLRLTAANNGVSQPEYRLPPLLLGGLLISSGLFWYGWSAEYALHWIMPLIGAAMFGMGLISVFGSCQSYLIDMNPRYAASAISAATVFRSLFGFAFPLFGAQMYDKLGYGWGNSLVGFLALPIGIIFPALIFRYGKNIRAKADARLEKNESGILAKADEKAKAKLESRRMSAGGNNSDGMDNVELKEVRGDNAV</sequence>
<dbReference type="CDD" id="cd17323">
    <property type="entry name" value="MFS_Tpo1_MDR_like"/>
    <property type="match status" value="1"/>
</dbReference>
<dbReference type="GO" id="GO:0016020">
    <property type="term" value="C:membrane"/>
    <property type="evidence" value="ECO:0007669"/>
    <property type="project" value="UniProtKB-SubCell"/>
</dbReference>
<feature type="transmembrane region" description="Helical" evidence="6">
    <location>
        <begin position="171"/>
        <end position="193"/>
    </location>
</feature>
<proteinExistence type="predicted"/>
<feature type="transmembrane region" description="Helical" evidence="6">
    <location>
        <begin position="349"/>
        <end position="369"/>
    </location>
</feature>
<evidence type="ECO:0000256" key="1">
    <source>
        <dbReference type="ARBA" id="ARBA00004141"/>
    </source>
</evidence>
<accession>A0A3N4IB85</accession>
<keyword evidence="9" id="KW-1185">Reference proteome</keyword>
<feature type="transmembrane region" description="Helical" evidence="6">
    <location>
        <begin position="232"/>
        <end position="254"/>
    </location>
</feature>